<gene>
    <name evidence="2" type="ORF">Lpp123_09264</name>
</gene>
<feature type="compositionally biased region" description="Basic and acidic residues" evidence="1">
    <location>
        <begin position="37"/>
        <end position="57"/>
    </location>
</feature>
<protein>
    <submittedName>
        <fullName evidence="2">Uncharacterized protein</fullName>
    </submittedName>
</protein>
<dbReference type="Proteomes" id="UP000014316">
    <property type="component" value="Unassembled WGS sequence"/>
</dbReference>
<dbReference type="EMBL" id="ANJW01000555">
    <property type="protein sequence ID" value="EPC52636.1"/>
    <property type="molecule type" value="Genomic_DNA"/>
</dbReference>
<evidence type="ECO:0000256" key="1">
    <source>
        <dbReference type="SAM" id="MobiDB-lite"/>
    </source>
</evidence>
<evidence type="ECO:0000313" key="2">
    <source>
        <dbReference type="EMBL" id="EPC52636.1"/>
    </source>
</evidence>
<dbReference type="AlphaFoldDB" id="A0A829GEV4"/>
<accession>A0A829GEV4</accession>
<feature type="region of interest" description="Disordered" evidence="1">
    <location>
        <begin position="30"/>
        <end position="63"/>
    </location>
</feature>
<sequence length="78" mass="8792">MPPRKAKKDALGVANDWRVERSLVGTWKSSVTPSRLSEPHKKAQKPPCKDFEPKEPKPSPFGSRPLTFRFLTALFCAL</sequence>
<name>A0A829GEV4_LACPA</name>
<evidence type="ECO:0000313" key="3">
    <source>
        <dbReference type="Proteomes" id="UP000014316"/>
    </source>
</evidence>
<organism evidence="2 3">
    <name type="scientific">Lacticaseibacillus paracasei subsp. paracasei Lpp123</name>
    <dbReference type="NCBI Taxonomy" id="1256201"/>
    <lineage>
        <taxon>Bacteria</taxon>
        <taxon>Bacillati</taxon>
        <taxon>Bacillota</taxon>
        <taxon>Bacilli</taxon>
        <taxon>Lactobacillales</taxon>
        <taxon>Lactobacillaceae</taxon>
        <taxon>Lacticaseibacillus</taxon>
    </lineage>
</organism>
<reference evidence="2 3" key="1">
    <citation type="journal article" date="2013" name="PLoS ONE">
        <title>Lactobacillus paracasei comparative genomics: towards species pan-genome definition and exploitation of diversity.</title>
        <authorList>
            <person name="Smokvina T."/>
            <person name="Wels M."/>
            <person name="Polka J."/>
            <person name="Chervaux C."/>
            <person name="Brisse S."/>
            <person name="Boekhorst J."/>
            <person name="van Hylckama Vlieg J.E."/>
            <person name="Siezen R.J."/>
        </authorList>
    </citation>
    <scope>NUCLEOTIDE SEQUENCE [LARGE SCALE GENOMIC DNA]</scope>
    <source>
        <strain evidence="2 3">Lpp123</strain>
    </source>
</reference>
<comment type="caution">
    <text evidence="2">The sequence shown here is derived from an EMBL/GenBank/DDBJ whole genome shotgun (WGS) entry which is preliminary data.</text>
</comment>
<proteinExistence type="predicted"/>